<dbReference type="EMBL" id="ALBS01000018">
    <property type="protein sequence ID" value="EJT52765.1"/>
    <property type="molecule type" value="Genomic_DNA"/>
</dbReference>
<accession>J4ULC2</accession>
<dbReference type="Proteomes" id="UP000002748">
    <property type="component" value="Unassembled WGS sequence"/>
</dbReference>
<gene>
    <name evidence="1" type="ORF">A1Q1_02100</name>
</gene>
<evidence type="ECO:0000313" key="1">
    <source>
        <dbReference type="EMBL" id="EJT52765.1"/>
    </source>
</evidence>
<comment type="caution">
    <text evidence="1">The sequence shown here is derived from an EMBL/GenBank/DDBJ whole genome shotgun (WGS) entry which is preliminary data.</text>
</comment>
<dbReference type="GeneID" id="25985614"/>
<dbReference type="VEuPathDB" id="FungiDB:A1Q1_02100"/>
<reference evidence="1 2" key="1">
    <citation type="journal article" date="2012" name="Eukaryot. Cell">
        <title>Draft genome sequence of CBS 2479, the standard type strain of Trichosporon asahii.</title>
        <authorList>
            <person name="Yang R.Y."/>
            <person name="Li H.T."/>
            <person name="Zhu H."/>
            <person name="Zhou G.P."/>
            <person name="Wang M."/>
            <person name="Wang L."/>
        </authorList>
    </citation>
    <scope>NUCLEOTIDE SEQUENCE [LARGE SCALE GENOMIC DNA]</scope>
    <source>
        <strain evidence="2">ATCC 90039 / CBS 2479 / JCM 2466 / KCTC 7840 / NCYC 2677 / UAMH 7654</strain>
    </source>
</reference>
<name>J4ULC2_TRIAS</name>
<organism evidence="1 2">
    <name type="scientific">Trichosporon asahii var. asahii (strain ATCC 90039 / CBS 2479 / JCM 2466 / KCTC 7840 / NBRC 103889/ NCYC 2677 / UAMH 7654)</name>
    <name type="common">Yeast</name>
    <dbReference type="NCBI Taxonomy" id="1186058"/>
    <lineage>
        <taxon>Eukaryota</taxon>
        <taxon>Fungi</taxon>
        <taxon>Dikarya</taxon>
        <taxon>Basidiomycota</taxon>
        <taxon>Agaricomycotina</taxon>
        <taxon>Tremellomycetes</taxon>
        <taxon>Trichosporonales</taxon>
        <taxon>Trichosporonaceae</taxon>
        <taxon>Trichosporon</taxon>
    </lineage>
</organism>
<dbReference type="RefSeq" id="XP_014184105.1">
    <property type="nucleotide sequence ID" value="XM_014328630.1"/>
</dbReference>
<proteinExistence type="predicted"/>
<evidence type="ECO:0000313" key="2">
    <source>
        <dbReference type="Proteomes" id="UP000002748"/>
    </source>
</evidence>
<sequence length="207" mass="22981">MNFEHELDAARGRPLRRDESYSKDEVCSLSPNHVPLLTGKLVKAIICFTEIAKRAGYPLPAAEKEVLRHRVAVAVERIEKRVAAVPASTCKRVLQRVPMEAKQDLLMHDSEPEEYSMLAADEAPTRATLRPRAHTSRAWHGTSWLAYPLMLFRGPSFRVRGSDLPHKGANKTDPALQTVRARPALSFAERTANAHAAARLKCSSPDG</sequence>
<dbReference type="KEGG" id="tasa:A1Q1_02100"/>
<dbReference type="HOGENOM" id="CLU_1327217_0_0_1"/>
<dbReference type="AlphaFoldDB" id="J4ULC2"/>
<protein>
    <submittedName>
        <fullName evidence="1">Uncharacterized protein</fullName>
    </submittedName>
</protein>